<dbReference type="PROSITE" id="PS51683">
    <property type="entry name" value="SAM_OMT_II"/>
    <property type="match status" value="1"/>
</dbReference>
<dbReference type="InterPro" id="IPR036388">
    <property type="entry name" value="WH-like_DNA-bd_sf"/>
</dbReference>
<organism evidence="7 8">
    <name type="scientific">Aspergillus taichungensis</name>
    <dbReference type="NCBI Taxonomy" id="482145"/>
    <lineage>
        <taxon>Eukaryota</taxon>
        <taxon>Fungi</taxon>
        <taxon>Dikarya</taxon>
        <taxon>Ascomycota</taxon>
        <taxon>Pezizomycotina</taxon>
        <taxon>Eurotiomycetes</taxon>
        <taxon>Eurotiomycetidae</taxon>
        <taxon>Eurotiales</taxon>
        <taxon>Aspergillaceae</taxon>
        <taxon>Aspergillus</taxon>
        <taxon>Aspergillus subgen. Circumdati</taxon>
    </lineage>
</organism>
<gene>
    <name evidence="7" type="ORF">BDW42DRAFT_198317</name>
</gene>
<dbReference type="OrthoDB" id="1535081at2759"/>
<evidence type="ECO:0000256" key="1">
    <source>
        <dbReference type="ARBA" id="ARBA00022603"/>
    </source>
</evidence>
<dbReference type="InterPro" id="IPR001077">
    <property type="entry name" value="COMT_C"/>
</dbReference>
<evidence type="ECO:0000256" key="2">
    <source>
        <dbReference type="ARBA" id="ARBA00022679"/>
    </source>
</evidence>
<dbReference type="PANTHER" id="PTHR43712:SF1">
    <property type="entry name" value="HYPOTHETICAL O-METHYLTRANSFERASE (EUROFUNG)-RELATED"/>
    <property type="match status" value="1"/>
</dbReference>
<dbReference type="Pfam" id="PF08100">
    <property type="entry name" value="Dimerisation"/>
    <property type="match status" value="1"/>
</dbReference>
<keyword evidence="2 7" id="KW-0808">Transferase</keyword>
<dbReference type="Gene3D" id="1.10.10.10">
    <property type="entry name" value="Winged helix-like DNA-binding domain superfamily/Winged helix DNA-binding domain"/>
    <property type="match status" value="1"/>
</dbReference>
<dbReference type="EMBL" id="KZ559496">
    <property type="protein sequence ID" value="PLN86830.1"/>
    <property type="molecule type" value="Genomic_DNA"/>
</dbReference>
<dbReference type="GO" id="GO:0008171">
    <property type="term" value="F:O-methyltransferase activity"/>
    <property type="evidence" value="ECO:0007669"/>
    <property type="project" value="InterPro"/>
</dbReference>
<evidence type="ECO:0000256" key="3">
    <source>
        <dbReference type="ARBA" id="ARBA00022691"/>
    </source>
</evidence>
<feature type="domain" description="O-methyltransferase dimerisation" evidence="6">
    <location>
        <begin position="61"/>
        <end position="123"/>
    </location>
</feature>
<dbReference type="InterPro" id="IPR016461">
    <property type="entry name" value="COMT-like"/>
</dbReference>
<evidence type="ECO:0000259" key="5">
    <source>
        <dbReference type="Pfam" id="PF00891"/>
    </source>
</evidence>
<dbReference type="Proteomes" id="UP000235023">
    <property type="component" value="Unassembled WGS sequence"/>
</dbReference>
<dbReference type="PANTHER" id="PTHR43712">
    <property type="entry name" value="PUTATIVE (AFU_ORTHOLOGUE AFUA_4G14580)-RELATED"/>
    <property type="match status" value="1"/>
</dbReference>
<reference evidence="8" key="1">
    <citation type="submission" date="2017-12" db="EMBL/GenBank/DDBJ databases">
        <authorList>
            <consortium name="DOE Joint Genome Institute"/>
            <person name="Mondo S.J."/>
            <person name="Kjaerbolling I."/>
            <person name="Vesth T.C."/>
            <person name="Frisvad J.C."/>
            <person name="Nybo J.L."/>
            <person name="Theobald S."/>
            <person name="Kuo A."/>
            <person name="Bowyer P."/>
            <person name="Matsuda Y."/>
            <person name="Lyhne E.K."/>
            <person name="Kogle M.E."/>
            <person name="Clum A."/>
            <person name="Lipzen A."/>
            <person name="Salamov A."/>
            <person name="Ngan C.Y."/>
            <person name="Daum C."/>
            <person name="Chiniquy J."/>
            <person name="Barry K."/>
            <person name="LaButti K."/>
            <person name="Haridas S."/>
            <person name="Simmons B.A."/>
            <person name="Magnuson J.K."/>
            <person name="Mortensen U.H."/>
            <person name="Larsen T.O."/>
            <person name="Grigoriev I.V."/>
            <person name="Baker S.E."/>
            <person name="Andersen M.R."/>
            <person name="Nordberg H.P."/>
            <person name="Cantor M.N."/>
            <person name="Hua S.X."/>
        </authorList>
    </citation>
    <scope>NUCLEOTIDE SEQUENCE [LARGE SCALE GENOMIC DNA]</scope>
    <source>
        <strain evidence="8">IBT 19404</strain>
    </source>
</reference>
<accession>A0A2J5I9T1</accession>
<dbReference type="GO" id="GO:0032259">
    <property type="term" value="P:methylation"/>
    <property type="evidence" value="ECO:0007669"/>
    <property type="project" value="UniProtKB-KW"/>
</dbReference>
<protein>
    <submittedName>
        <fullName evidence="7">O-methyltransferase</fullName>
    </submittedName>
</protein>
<evidence type="ECO:0000313" key="8">
    <source>
        <dbReference type="Proteomes" id="UP000235023"/>
    </source>
</evidence>
<dbReference type="PIRSF" id="PIRSF005739">
    <property type="entry name" value="O-mtase"/>
    <property type="match status" value="1"/>
</dbReference>
<dbReference type="SUPFAM" id="SSF53335">
    <property type="entry name" value="S-adenosyl-L-methionine-dependent methyltransferases"/>
    <property type="match status" value="1"/>
</dbReference>
<evidence type="ECO:0000313" key="7">
    <source>
        <dbReference type="EMBL" id="PLN86830.1"/>
    </source>
</evidence>
<feature type="active site" description="Proton acceptor" evidence="4">
    <location>
        <position position="304"/>
    </location>
</feature>
<dbReference type="AlphaFoldDB" id="A0A2J5I9T1"/>
<evidence type="ECO:0000259" key="6">
    <source>
        <dbReference type="Pfam" id="PF08100"/>
    </source>
</evidence>
<dbReference type="Gene3D" id="3.40.50.150">
    <property type="entry name" value="Vaccinia Virus protein VP39"/>
    <property type="match status" value="1"/>
</dbReference>
<keyword evidence="3" id="KW-0949">S-adenosyl-L-methionine</keyword>
<dbReference type="GO" id="GO:0044550">
    <property type="term" value="P:secondary metabolite biosynthetic process"/>
    <property type="evidence" value="ECO:0007669"/>
    <property type="project" value="UniProtKB-ARBA"/>
</dbReference>
<sequence>MPDKVSGYVENIISAGLAKGARPTAATRVKLLENARALVYALETPREALARYSWAESSTYAAIQIASNCRVFKNLSEDDMPKSAVELAEACGADPSMLSRILKHLAAMGAIEEVGPHEYRRTGFTQAMCSTRFSESLQCMTDCITAGVLALPAHLKKRDHQNPADGKHCAFQDGYKTKLGFFDYLKAHPTTGKQFNRFMTVCRKGRPSWMDPGFYPTETLFKDVDIHESRPLLVDIGGGLGHDIMEFHGRFPDAPGRLVLQDLPEVLEEAKKRVPSKIELVPHNMFKMQPIKCARVYYLHHILHDWPDDIARDILWNLISALEIGFSKVLIHEFVIPATDAHWESTSLDMVMMATFGARERSEARWRKNIEVCGLKIVKIWTINNATESIIECEVPQKDS</sequence>
<proteinExistence type="predicted"/>
<dbReference type="Pfam" id="PF00891">
    <property type="entry name" value="Methyltransf_2"/>
    <property type="match status" value="1"/>
</dbReference>
<keyword evidence="1 7" id="KW-0489">Methyltransferase</keyword>
<name>A0A2J5I9T1_9EURO</name>
<dbReference type="InterPro" id="IPR029063">
    <property type="entry name" value="SAM-dependent_MTases_sf"/>
</dbReference>
<dbReference type="InterPro" id="IPR036390">
    <property type="entry name" value="WH_DNA-bd_sf"/>
</dbReference>
<dbReference type="SUPFAM" id="SSF46785">
    <property type="entry name" value="Winged helix' DNA-binding domain"/>
    <property type="match status" value="1"/>
</dbReference>
<evidence type="ECO:0000256" key="4">
    <source>
        <dbReference type="PIRSR" id="PIRSR005739-1"/>
    </source>
</evidence>
<keyword evidence="8" id="KW-1185">Reference proteome</keyword>
<feature type="domain" description="O-methyltransferase C-terminal" evidence="5">
    <location>
        <begin position="218"/>
        <end position="371"/>
    </location>
</feature>
<dbReference type="InterPro" id="IPR012967">
    <property type="entry name" value="COMT_dimerisation"/>
</dbReference>